<gene>
    <name evidence="1" type="ORF">NDU88_006297</name>
</gene>
<comment type="caution">
    <text evidence="1">The sequence shown here is derived from an EMBL/GenBank/DDBJ whole genome shotgun (WGS) entry which is preliminary data.</text>
</comment>
<proteinExistence type="predicted"/>
<keyword evidence="2" id="KW-1185">Reference proteome</keyword>
<dbReference type="Proteomes" id="UP001066276">
    <property type="component" value="Chromosome 3_1"/>
</dbReference>
<evidence type="ECO:0000313" key="2">
    <source>
        <dbReference type="Proteomes" id="UP001066276"/>
    </source>
</evidence>
<organism evidence="1 2">
    <name type="scientific">Pleurodeles waltl</name>
    <name type="common">Iberian ribbed newt</name>
    <dbReference type="NCBI Taxonomy" id="8319"/>
    <lineage>
        <taxon>Eukaryota</taxon>
        <taxon>Metazoa</taxon>
        <taxon>Chordata</taxon>
        <taxon>Craniata</taxon>
        <taxon>Vertebrata</taxon>
        <taxon>Euteleostomi</taxon>
        <taxon>Amphibia</taxon>
        <taxon>Batrachia</taxon>
        <taxon>Caudata</taxon>
        <taxon>Salamandroidea</taxon>
        <taxon>Salamandridae</taxon>
        <taxon>Pleurodelinae</taxon>
        <taxon>Pleurodeles</taxon>
    </lineage>
</organism>
<accession>A0AAV7UL35</accession>
<dbReference type="EMBL" id="JANPWB010000005">
    <property type="protein sequence ID" value="KAJ1189553.1"/>
    <property type="molecule type" value="Genomic_DNA"/>
</dbReference>
<protein>
    <submittedName>
        <fullName evidence="1">Uncharacterized protein</fullName>
    </submittedName>
</protein>
<name>A0AAV7UL35_PLEWA</name>
<reference evidence="1" key="1">
    <citation type="journal article" date="2022" name="bioRxiv">
        <title>Sequencing and chromosome-scale assembly of the giantPleurodeles waltlgenome.</title>
        <authorList>
            <person name="Brown T."/>
            <person name="Elewa A."/>
            <person name="Iarovenko S."/>
            <person name="Subramanian E."/>
            <person name="Araus A.J."/>
            <person name="Petzold A."/>
            <person name="Susuki M."/>
            <person name="Suzuki K.-i.T."/>
            <person name="Hayashi T."/>
            <person name="Toyoda A."/>
            <person name="Oliveira C."/>
            <person name="Osipova E."/>
            <person name="Leigh N.D."/>
            <person name="Simon A."/>
            <person name="Yun M.H."/>
        </authorList>
    </citation>
    <scope>NUCLEOTIDE SEQUENCE</scope>
    <source>
        <strain evidence="1">20211129_DDA</strain>
        <tissue evidence="1">Liver</tissue>
    </source>
</reference>
<dbReference type="AlphaFoldDB" id="A0AAV7UL35"/>
<evidence type="ECO:0000313" key="1">
    <source>
        <dbReference type="EMBL" id="KAJ1189553.1"/>
    </source>
</evidence>
<sequence>MEWRPVGSMTGSDSGPCLVTANAAAEVAGPRRARLERVHPERGPVGLFEVGPLTPVYSPPGVVGPCAVGGDLGGLQFGDRALEEQSGLWRVTGPQRRTKTTRKGA</sequence>